<dbReference type="RefSeq" id="WP_038465948.1">
    <property type="nucleotide sequence ID" value="NZ_CP008941.1"/>
</dbReference>
<evidence type="ECO:0000313" key="4">
    <source>
        <dbReference type="Proteomes" id="UP000028926"/>
    </source>
</evidence>
<evidence type="ECO:0000259" key="2">
    <source>
        <dbReference type="SMART" id="SM01007"/>
    </source>
</evidence>
<sequence>MELRRKQILWSPEEQLIREELADCYHLAVKLGWTDSIFTHFTVRVPGEEAFLINAFGLNFEEITPENLVKVTLEGDVLYPQDGIINKAGYTLHSAIHEARPKILCVLHTHTPYGIAVSMLEEGLQPLSQHSCRYHNRVGYHTYGGVLFDHEEKANLVASMGQHKTLILRNHGLVTMGESIGEAFFLMYNLEISAKTQVLALSTGQKLIQPTKEVVQFTSNQMNNPNHHFIDNLAWQAFRRWVRLGA</sequence>
<dbReference type="InterPro" id="IPR051017">
    <property type="entry name" value="Aldolase-II_Adducin_sf"/>
</dbReference>
<proteinExistence type="inferred from homology"/>
<dbReference type="InterPro" id="IPR001303">
    <property type="entry name" value="Aldolase_II/adducin_N"/>
</dbReference>
<dbReference type="Gene3D" id="3.40.225.10">
    <property type="entry name" value="Class II aldolase/adducin N-terminal domain"/>
    <property type="match status" value="1"/>
</dbReference>
<evidence type="ECO:0000256" key="1">
    <source>
        <dbReference type="ARBA" id="ARBA00037961"/>
    </source>
</evidence>
<dbReference type="SMART" id="SM01007">
    <property type="entry name" value="Aldolase_II"/>
    <property type="match status" value="1"/>
</dbReference>
<name>A0A077AYE6_9PROT</name>
<evidence type="ECO:0000313" key="3">
    <source>
        <dbReference type="EMBL" id="AIK97004.1"/>
    </source>
</evidence>
<dbReference type="KEGG" id="paca:ID47_10085"/>
<dbReference type="PANTHER" id="PTHR10672">
    <property type="entry name" value="ADDUCIN"/>
    <property type="match status" value="1"/>
</dbReference>
<organism evidence="3 4">
    <name type="scientific">Candidatus Odyssella acanthamoebae</name>
    <dbReference type="NCBI Taxonomy" id="91604"/>
    <lineage>
        <taxon>Bacteria</taxon>
        <taxon>Pseudomonadati</taxon>
        <taxon>Pseudomonadota</taxon>
        <taxon>Alphaproteobacteria</taxon>
        <taxon>Holosporales</taxon>
        <taxon>Candidatus Paracaedibacteraceae</taxon>
        <taxon>Candidatus Odyssella</taxon>
    </lineage>
</organism>
<dbReference type="Pfam" id="PF00596">
    <property type="entry name" value="Aldolase_II"/>
    <property type="match status" value="1"/>
</dbReference>
<dbReference type="SUPFAM" id="SSF53639">
    <property type="entry name" value="AraD/HMP-PK domain-like"/>
    <property type="match status" value="1"/>
</dbReference>
<dbReference type="PANTHER" id="PTHR10672:SF3">
    <property type="entry name" value="PROTEIN HU-LI TAI SHAO"/>
    <property type="match status" value="1"/>
</dbReference>
<dbReference type="STRING" id="91604.ID47_10085"/>
<dbReference type="OrthoDB" id="5291399at2"/>
<dbReference type="EMBL" id="CP008941">
    <property type="protein sequence ID" value="AIK97004.1"/>
    <property type="molecule type" value="Genomic_DNA"/>
</dbReference>
<gene>
    <name evidence="3" type="ORF">ID47_10085</name>
</gene>
<dbReference type="NCBIfam" id="NF005451">
    <property type="entry name" value="PRK07044.1"/>
    <property type="match status" value="1"/>
</dbReference>
<comment type="similarity">
    <text evidence="1">Belongs to the aldolase class II family.</text>
</comment>
<keyword evidence="4" id="KW-1185">Reference proteome</keyword>
<dbReference type="eggNOG" id="COG0235">
    <property type="taxonomic scope" value="Bacteria"/>
</dbReference>
<feature type="domain" description="Class II aldolase/adducin N-terminal" evidence="2">
    <location>
        <begin position="19"/>
        <end position="198"/>
    </location>
</feature>
<accession>A0A077AYE6</accession>
<reference evidence="3 4" key="1">
    <citation type="submission" date="2014-07" db="EMBL/GenBank/DDBJ databases">
        <title>Comparative genomic insights into amoeba endosymbionts belonging to the families of Holosporaceae and Candidatus Midichloriaceae within Rickettsiales.</title>
        <authorList>
            <person name="Wang Z."/>
            <person name="Wu M."/>
        </authorList>
    </citation>
    <scope>NUCLEOTIDE SEQUENCE [LARGE SCALE GENOMIC DNA]</scope>
    <source>
        <strain evidence="3">PRA3</strain>
    </source>
</reference>
<dbReference type="HOGENOM" id="CLU_006033_0_2_5"/>
<dbReference type="Proteomes" id="UP000028926">
    <property type="component" value="Chromosome"/>
</dbReference>
<protein>
    <submittedName>
        <fullName evidence="3">Aldolase</fullName>
    </submittedName>
</protein>
<dbReference type="InterPro" id="IPR036409">
    <property type="entry name" value="Aldolase_II/adducin_N_sf"/>
</dbReference>
<dbReference type="AlphaFoldDB" id="A0A077AYE6"/>
<dbReference type="GO" id="GO:0051015">
    <property type="term" value="F:actin filament binding"/>
    <property type="evidence" value="ECO:0007669"/>
    <property type="project" value="TreeGrafter"/>
</dbReference>
<dbReference type="GO" id="GO:0005856">
    <property type="term" value="C:cytoskeleton"/>
    <property type="evidence" value="ECO:0007669"/>
    <property type="project" value="TreeGrafter"/>
</dbReference>